<evidence type="ECO:0000313" key="2">
    <source>
        <dbReference type="Proteomes" id="UP000218542"/>
    </source>
</evidence>
<gene>
    <name evidence="1" type="ORF">SCALIN_C17_0025</name>
</gene>
<reference evidence="2" key="1">
    <citation type="journal article" date="2017" name="Environ. Microbiol. Rep.">
        <title>Genetic Diversity of Marine Anaerobic Ammonium-Oxidizing Bacteria as Revealed by Genomic and Proteomic Analyses of 'Candidatus Scalindua japonica'.</title>
        <authorList>
            <person name="Oshiki M."/>
            <person name="Mizuto K."/>
            <person name="Kimura Z."/>
            <person name="Kindaichi T."/>
            <person name="Satoh H."/>
            <person name="Okabe S."/>
        </authorList>
    </citation>
    <scope>NUCLEOTIDE SEQUENCE [LARGE SCALE GENOMIC DNA]</scope>
    <source>
        <strain evidence="2">husup-a2</strain>
    </source>
</reference>
<accession>A0A286TYM9</accession>
<dbReference type="AlphaFoldDB" id="A0A286TYM9"/>
<sequence length="49" mass="5694">MDESIVEDEATTFKHENGNVASDETIYKLLMQELEKNLQWLRKVALLEA</sequence>
<organism evidence="1 2">
    <name type="scientific">Candidatus Scalindua japonica</name>
    <dbReference type="NCBI Taxonomy" id="1284222"/>
    <lineage>
        <taxon>Bacteria</taxon>
        <taxon>Pseudomonadati</taxon>
        <taxon>Planctomycetota</taxon>
        <taxon>Candidatus Brocadiia</taxon>
        <taxon>Candidatus Brocadiales</taxon>
        <taxon>Candidatus Scalinduaceae</taxon>
        <taxon>Candidatus Scalindua</taxon>
    </lineage>
</organism>
<dbReference type="RefSeq" id="WP_162532253.1">
    <property type="nucleotide sequence ID" value="NZ_BAOS01000017.1"/>
</dbReference>
<protein>
    <submittedName>
        <fullName evidence="1">Uncharacterized protein</fullName>
    </submittedName>
</protein>
<name>A0A286TYM9_9BACT</name>
<comment type="caution">
    <text evidence="1">The sequence shown here is derived from an EMBL/GenBank/DDBJ whole genome shotgun (WGS) entry which is preliminary data.</text>
</comment>
<keyword evidence="2" id="KW-1185">Reference proteome</keyword>
<dbReference type="EMBL" id="BAOS01000017">
    <property type="protein sequence ID" value="GAX60992.1"/>
    <property type="molecule type" value="Genomic_DNA"/>
</dbReference>
<dbReference type="Proteomes" id="UP000218542">
    <property type="component" value="Unassembled WGS sequence"/>
</dbReference>
<evidence type="ECO:0000313" key="1">
    <source>
        <dbReference type="EMBL" id="GAX60992.1"/>
    </source>
</evidence>
<proteinExistence type="predicted"/>